<evidence type="ECO:0000313" key="1">
    <source>
        <dbReference type="EMBL" id="RRJ89854.1"/>
    </source>
</evidence>
<dbReference type="OrthoDB" id="1380403at2"/>
<organism evidence="1 2">
    <name type="scientific">Paenimyroides tangerinum</name>
    <dbReference type="NCBI Taxonomy" id="2488728"/>
    <lineage>
        <taxon>Bacteria</taxon>
        <taxon>Pseudomonadati</taxon>
        <taxon>Bacteroidota</taxon>
        <taxon>Flavobacteriia</taxon>
        <taxon>Flavobacteriales</taxon>
        <taxon>Flavobacteriaceae</taxon>
        <taxon>Paenimyroides</taxon>
    </lineage>
</organism>
<sequence length="153" mass="17507">MKNVLLILPVLFCVSCTTEEPTQQYTTAIRNTSDKPLKILILGNGENRNTPVYDTLVNTTLNAGDVILKSSYKTPSFAGFHNGIYSIDIYYTKISFLDNNKGYICEKDSLNNLCFHNKVSLTEAYYEHDFTFENGIYYYDITQKDYENAHVLP</sequence>
<accession>A0A3P3W598</accession>
<evidence type="ECO:0000313" key="2">
    <source>
        <dbReference type="Proteomes" id="UP000275719"/>
    </source>
</evidence>
<dbReference type="AlphaFoldDB" id="A0A3P3W598"/>
<dbReference type="RefSeq" id="WP_125019387.1">
    <property type="nucleotide sequence ID" value="NZ_RQVQ01000022.1"/>
</dbReference>
<gene>
    <name evidence="1" type="ORF">EG240_10680</name>
</gene>
<proteinExistence type="predicted"/>
<dbReference type="EMBL" id="RQVQ01000022">
    <property type="protein sequence ID" value="RRJ89854.1"/>
    <property type="molecule type" value="Genomic_DNA"/>
</dbReference>
<dbReference type="Proteomes" id="UP000275719">
    <property type="component" value="Unassembled WGS sequence"/>
</dbReference>
<protein>
    <submittedName>
        <fullName evidence="1">Uncharacterized protein</fullName>
    </submittedName>
</protein>
<reference evidence="1 2" key="1">
    <citation type="submission" date="2018-11" db="EMBL/GenBank/DDBJ databases">
        <title>Flavobacterium sp. nov., YIM 102701-2 draft genome.</title>
        <authorList>
            <person name="Li G."/>
            <person name="Jiang Y."/>
        </authorList>
    </citation>
    <scope>NUCLEOTIDE SEQUENCE [LARGE SCALE GENOMIC DNA]</scope>
    <source>
        <strain evidence="1 2">YIM 102701-2</strain>
    </source>
</reference>
<comment type="caution">
    <text evidence="1">The sequence shown here is derived from an EMBL/GenBank/DDBJ whole genome shotgun (WGS) entry which is preliminary data.</text>
</comment>
<name>A0A3P3W598_9FLAO</name>
<keyword evidence="2" id="KW-1185">Reference proteome</keyword>